<evidence type="ECO:0000256" key="1">
    <source>
        <dbReference type="SAM" id="Phobius"/>
    </source>
</evidence>
<evidence type="ECO:0000313" key="2">
    <source>
        <dbReference type="EMBL" id="GAA4389230.1"/>
    </source>
</evidence>
<comment type="caution">
    <text evidence="2">The sequence shown here is derived from an EMBL/GenBank/DDBJ whole genome shotgun (WGS) entry which is preliminary data.</text>
</comment>
<proteinExistence type="predicted"/>
<dbReference type="Proteomes" id="UP001500454">
    <property type="component" value="Unassembled WGS sequence"/>
</dbReference>
<feature type="transmembrane region" description="Helical" evidence="1">
    <location>
        <begin position="34"/>
        <end position="54"/>
    </location>
</feature>
<dbReference type="EMBL" id="BAABHA010000013">
    <property type="protein sequence ID" value="GAA4389230.1"/>
    <property type="molecule type" value="Genomic_DNA"/>
</dbReference>
<name>A0ABP8JDU0_9BACT</name>
<evidence type="ECO:0008006" key="4">
    <source>
        <dbReference type="Google" id="ProtNLM"/>
    </source>
</evidence>
<keyword evidence="1" id="KW-0472">Membrane</keyword>
<reference evidence="3" key="1">
    <citation type="journal article" date="2019" name="Int. J. Syst. Evol. Microbiol.">
        <title>The Global Catalogue of Microorganisms (GCM) 10K type strain sequencing project: providing services to taxonomists for standard genome sequencing and annotation.</title>
        <authorList>
            <consortium name="The Broad Institute Genomics Platform"/>
            <consortium name="The Broad Institute Genome Sequencing Center for Infectious Disease"/>
            <person name="Wu L."/>
            <person name="Ma J."/>
        </authorList>
    </citation>
    <scope>NUCLEOTIDE SEQUENCE [LARGE SCALE GENOMIC DNA]</scope>
    <source>
        <strain evidence="3">JCM 17924</strain>
    </source>
</reference>
<evidence type="ECO:0000313" key="3">
    <source>
        <dbReference type="Proteomes" id="UP001500454"/>
    </source>
</evidence>
<feature type="transmembrane region" description="Helical" evidence="1">
    <location>
        <begin position="66"/>
        <end position="86"/>
    </location>
</feature>
<organism evidence="2 3">
    <name type="scientific">Hymenobacter koreensis</name>
    <dbReference type="NCBI Taxonomy" id="1084523"/>
    <lineage>
        <taxon>Bacteria</taxon>
        <taxon>Pseudomonadati</taxon>
        <taxon>Bacteroidota</taxon>
        <taxon>Cytophagia</taxon>
        <taxon>Cytophagales</taxon>
        <taxon>Hymenobacteraceae</taxon>
        <taxon>Hymenobacter</taxon>
    </lineage>
</organism>
<accession>A0ABP8JDU0</accession>
<sequence>MMYPLWLLALPLYGAWYCLRRLSGPATPSRAAYAGLVGSVTGLLLLGLMLGWGVVDAAPGHIPWGLWGWLGVLLWCALYPSLQVLLRFYSRARLQRGLLWLADALALAWVIRHWV</sequence>
<feature type="transmembrane region" description="Helical" evidence="1">
    <location>
        <begin position="6"/>
        <end position="22"/>
    </location>
</feature>
<gene>
    <name evidence="2" type="ORF">GCM10023186_36390</name>
</gene>
<keyword evidence="1" id="KW-1133">Transmembrane helix</keyword>
<protein>
    <recommendedName>
        <fullName evidence="4">DUF1761 domain-containing protein</fullName>
    </recommendedName>
</protein>
<keyword evidence="3" id="KW-1185">Reference proteome</keyword>
<dbReference type="RefSeq" id="WP_345226674.1">
    <property type="nucleotide sequence ID" value="NZ_BAABHA010000013.1"/>
</dbReference>
<keyword evidence="1" id="KW-0812">Transmembrane</keyword>